<feature type="domain" description="DUF4253" evidence="4">
    <location>
        <begin position="269"/>
        <end position="391"/>
    </location>
</feature>
<dbReference type="AlphaFoldDB" id="A0A250KPY6"/>
<proteinExistence type="predicted"/>
<feature type="repeat" description="ANK" evidence="3">
    <location>
        <begin position="51"/>
        <end position="85"/>
    </location>
</feature>
<dbReference type="OrthoDB" id="671583at2"/>
<keyword evidence="1" id="KW-0677">Repeat</keyword>
<organism evidence="5 6">
    <name type="scientific">Methylocaldum marinum</name>
    <dbReference type="NCBI Taxonomy" id="1432792"/>
    <lineage>
        <taxon>Bacteria</taxon>
        <taxon>Pseudomonadati</taxon>
        <taxon>Pseudomonadota</taxon>
        <taxon>Gammaproteobacteria</taxon>
        <taxon>Methylococcales</taxon>
        <taxon>Methylococcaceae</taxon>
        <taxon>Methylocaldum</taxon>
    </lineage>
</organism>
<keyword evidence="2 3" id="KW-0040">ANK repeat</keyword>
<sequence>MTDIDNPIRSEANQKLFQAISFAELPGVRTTVSQIEPAIAAGADLNGILEDGCTPLTYAIKSGMGSPKAVKILLELGADPSQRDANGWTPWALCLDKMEIPCVADRMKKIADLLSEYGADRTDERVLLMKTAVRERDQERLLQLFAEGIDINSPIACTLHLAVIEHDADMVRFLLRQGANPEGSDLQHTCLMSAVQHNQIEIIKLLLGAGADPSRLFGGTPGMTLIILAKDNGHKDLAKWLERLFPDMEGASRAKKHKINPKLRPLVKAGTNGCNSGLDNEAIIQQLDRWDQLYGIEVSDVGSDKVTVRFLSLPEPLDQLAREIDDFCPDVIDQGFGCIDDMVAMQARDGQEIAHEWARLIHGVDLQHPDAGLILLQRSLSDTRSVALWWD</sequence>
<reference evidence="5 6" key="1">
    <citation type="submission" date="2016-12" db="EMBL/GenBank/DDBJ databases">
        <title>Genome sequencing of Methylocaldum marinum.</title>
        <authorList>
            <person name="Takeuchi M."/>
            <person name="Kamagata Y."/>
            <person name="Hiraoka S."/>
            <person name="Oshima K."/>
            <person name="Hattori M."/>
            <person name="Iwasaki W."/>
        </authorList>
    </citation>
    <scope>NUCLEOTIDE SEQUENCE [LARGE SCALE GENOMIC DNA]</scope>
    <source>
        <strain evidence="5 6">S8</strain>
    </source>
</reference>
<dbReference type="Pfam" id="PF12796">
    <property type="entry name" value="Ank_2"/>
    <property type="match status" value="1"/>
</dbReference>
<dbReference type="Pfam" id="PF00023">
    <property type="entry name" value="Ank"/>
    <property type="match status" value="1"/>
</dbReference>
<protein>
    <recommendedName>
        <fullName evidence="4">DUF4253 domain-containing protein</fullName>
    </recommendedName>
</protein>
<dbReference type="InterPro" id="IPR025349">
    <property type="entry name" value="DUF4253"/>
</dbReference>
<dbReference type="InterPro" id="IPR050745">
    <property type="entry name" value="Multifunctional_regulatory"/>
</dbReference>
<name>A0A250KPY6_9GAMM</name>
<evidence type="ECO:0000259" key="4">
    <source>
        <dbReference type="Pfam" id="PF14062"/>
    </source>
</evidence>
<evidence type="ECO:0000256" key="2">
    <source>
        <dbReference type="ARBA" id="ARBA00023043"/>
    </source>
</evidence>
<evidence type="ECO:0000313" key="5">
    <source>
        <dbReference type="EMBL" id="BBA33041.1"/>
    </source>
</evidence>
<evidence type="ECO:0000256" key="3">
    <source>
        <dbReference type="PROSITE-ProRule" id="PRU00023"/>
    </source>
</evidence>
<dbReference type="PROSITE" id="PS50297">
    <property type="entry name" value="ANK_REP_REGION"/>
    <property type="match status" value="1"/>
</dbReference>
<dbReference type="PANTHER" id="PTHR24189:SF50">
    <property type="entry name" value="ANKYRIN REPEAT AND SOCS BOX PROTEIN 2"/>
    <property type="match status" value="1"/>
</dbReference>
<dbReference type="KEGG" id="mmai:sS8_1079"/>
<evidence type="ECO:0000256" key="1">
    <source>
        <dbReference type="ARBA" id="ARBA00022737"/>
    </source>
</evidence>
<dbReference type="Gene3D" id="1.25.40.20">
    <property type="entry name" value="Ankyrin repeat-containing domain"/>
    <property type="match status" value="2"/>
</dbReference>
<gene>
    <name evidence="5" type="ORF">sS8_1079</name>
</gene>
<dbReference type="Proteomes" id="UP000266313">
    <property type="component" value="Chromosome"/>
</dbReference>
<dbReference type="InterPro" id="IPR002110">
    <property type="entry name" value="Ankyrin_rpt"/>
</dbReference>
<dbReference type="PROSITE" id="PS50088">
    <property type="entry name" value="ANK_REPEAT"/>
    <property type="match status" value="2"/>
</dbReference>
<feature type="repeat" description="ANK" evidence="3">
    <location>
        <begin position="159"/>
        <end position="186"/>
    </location>
</feature>
<keyword evidence="6" id="KW-1185">Reference proteome</keyword>
<accession>A0A250KPY6</accession>
<dbReference type="SMART" id="SM00248">
    <property type="entry name" value="ANK"/>
    <property type="match status" value="5"/>
</dbReference>
<dbReference type="RefSeq" id="WP_119628715.1">
    <property type="nucleotide sequence ID" value="NZ_AP017928.1"/>
</dbReference>
<dbReference type="Pfam" id="PF14062">
    <property type="entry name" value="DUF4253"/>
    <property type="match status" value="1"/>
</dbReference>
<dbReference type="InterPro" id="IPR036770">
    <property type="entry name" value="Ankyrin_rpt-contain_sf"/>
</dbReference>
<dbReference type="SUPFAM" id="SSF48403">
    <property type="entry name" value="Ankyrin repeat"/>
    <property type="match status" value="1"/>
</dbReference>
<dbReference type="PANTHER" id="PTHR24189">
    <property type="entry name" value="MYOTROPHIN"/>
    <property type="match status" value="1"/>
</dbReference>
<evidence type="ECO:0000313" key="6">
    <source>
        <dbReference type="Proteomes" id="UP000266313"/>
    </source>
</evidence>
<dbReference type="EMBL" id="AP017928">
    <property type="protein sequence ID" value="BBA33041.1"/>
    <property type="molecule type" value="Genomic_DNA"/>
</dbReference>